<dbReference type="PROSITE" id="PS50111">
    <property type="entry name" value="CHEMOTAXIS_TRANSDUC_2"/>
    <property type="match status" value="1"/>
</dbReference>
<dbReference type="PANTHER" id="PTHR43531">
    <property type="entry name" value="PROTEIN ICFG"/>
    <property type="match status" value="1"/>
</dbReference>
<dbReference type="Pfam" id="PF00015">
    <property type="entry name" value="MCPsignal"/>
    <property type="match status" value="1"/>
</dbReference>
<comment type="similarity">
    <text evidence="2">Belongs to the methyl-accepting chemotaxis (MCP) protein family.</text>
</comment>
<dbReference type="InterPro" id="IPR035965">
    <property type="entry name" value="PAS-like_dom_sf"/>
</dbReference>
<evidence type="ECO:0000256" key="5">
    <source>
        <dbReference type="SAM" id="Phobius"/>
    </source>
</evidence>
<evidence type="ECO:0000256" key="2">
    <source>
        <dbReference type="ARBA" id="ARBA00029447"/>
    </source>
</evidence>
<feature type="domain" description="PAS" evidence="7">
    <location>
        <begin position="403"/>
        <end position="445"/>
    </location>
</feature>
<keyword evidence="5" id="KW-1133">Transmembrane helix</keyword>
<dbReference type="CDD" id="cd11386">
    <property type="entry name" value="MCP_signal"/>
    <property type="match status" value="1"/>
</dbReference>
<evidence type="ECO:0000256" key="4">
    <source>
        <dbReference type="SAM" id="Coils"/>
    </source>
</evidence>
<sequence length="951" mass="102019">MLNAFRKLLLWQRFLLLGLIGVVATSVPLYHVVHDENEQIRVAVEEDGGLDYIRPSLLLMKELQTHRGLSGMALQGDADAVSRRRESAAAVQRQLDELGKLLTASGGYKNSMAALQTLARDYQQVAERVGAKQLDVGASFAAHGELVRRALGLIEVIGDESGLALDPVAESYYVVTTVVDSLPQVAEALASARGRGAALLVQLQQSKDVSGVDRADVVNIARNAEFWLARAKQQLDKAIALRPELKTKLDQALREAEASGRSFDEKARAEVMSSKPGMSGSDLFALGTRAVNAQYELHVAATNALEDLLHERIHSGTRNRNILLGSLLALLAAGLAVGVVIVRSVSVPMQRAVRAAQAVASGDLDFDTHDSARDEVGRLLAAMGDMQSQLKDRIARDARISAENGRIKEALDNSATAVMLAGPDYRVLYANKSLQAMLGRHEAEIRASVPRFAVAELMGASIEGFHNNPSQLHGTLEQLKGTHTARVKLGARVFDLGFSHVFDAQGQRAGTIVEWVDRTEELAAQEAAAAVAAENSRVRQALDTCSTNVMIAGADGHIVYLNHSVQAMMQRNEGALRKSLPQFDARRLMGANFDAFHRNPGHQRNLLGNLKGEHRTEIQVSGLTFSLVANPILDDQGKRLGTVVEWKDRTGEVAAEREMSQIVEATVGGDFTQRIELEGKEPFFRVLGERFNTLVDTVSGTIREVTVAAEQLNAAAEQVSQTSQSLSHSASQQAASVEETTASLQEMAASVKQNADNANVTDRMATQASGEAMQGGQVVSQTADAMKQIATKISIIDDIAYQTNLLALNAAIEAARAGEHGKGFAVVAAEVRKLAERSQVAAQEIGNLAGSSVKLAEEAGHLLSSMVPSIQKTSELVQEISAASGEQADGVQQITGAMNHLSSSTQQTASASEQLSATAEELSAQATQLQELMAYFKIDADVSAPGTRQRR</sequence>
<comment type="caution">
    <text evidence="9">The sequence shown here is derived from an EMBL/GenBank/DDBJ whole genome shotgun (WGS) entry which is preliminary data.</text>
</comment>
<dbReference type="Gene3D" id="1.10.287.950">
    <property type="entry name" value="Methyl-accepting chemotaxis protein"/>
    <property type="match status" value="1"/>
</dbReference>
<dbReference type="PROSITE" id="PS50112">
    <property type="entry name" value="PAS"/>
    <property type="match status" value="1"/>
</dbReference>
<reference evidence="9 10" key="1">
    <citation type="submission" date="2024-05" db="EMBL/GenBank/DDBJ databases">
        <title>Roseateles sp. DJS-2-20 16S ribosomal RNA gene Genome sequencing and assembly.</title>
        <authorList>
            <person name="Woo H."/>
        </authorList>
    </citation>
    <scope>NUCLEOTIDE SEQUENCE [LARGE SCALE GENOMIC DNA]</scope>
    <source>
        <strain evidence="9 10">DJS-2-20</strain>
    </source>
</reference>
<dbReference type="Pfam" id="PF13188">
    <property type="entry name" value="PAS_8"/>
    <property type="match status" value="2"/>
</dbReference>
<dbReference type="Gene3D" id="6.10.340.10">
    <property type="match status" value="1"/>
</dbReference>
<feature type="transmembrane region" description="Helical" evidence="5">
    <location>
        <begin position="322"/>
        <end position="342"/>
    </location>
</feature>
<feature type="domain" description="HAMP" evidence="8">
    <location>
        <begin position="657"/>
        <end position="703"/>
    </location>
</feature>
<proteinExistence type="inferred from homology"/>
<keyword evidence="5" id="KW-0472">Membrane</keyword>
<feature type="domain" description="HAMP" evidence="8">
    <location>
        <begin position="343"/>
        <end position="395"/>
    </location>
</feature>
<keyword evidence="4" id="KW-0175">Coiled coil</keyword>
<dbReference type="InterPro" id="IPR000014">
    <property type="entry name" value="PAS"/>
</dbReference>
<feature type="domain" description="Methyl-accepting transducer" evidence="6">
    <location>
        <begin position="708"/>
        <end position="923"/>
    </location>
</feature>
<dbReference type="InterPro" id="IPR004089">
    <property type="entry name" value="MCPsignal_dom"/>
</dbReference>
<gene>
    <name evidence="9" type="ORF">ABDJ85_10745</name>
</gene>
<dbReference type="InterPro" id="IPR051310">
    <property type="entry name" value="MCP_chemotaxis"/>
</dbReference>
<evidence type="ECO:0000259" key="8">
    <source>
        <dbReference type="PROSITE" id="PS50885"/>
    </source>
</evidence>
<dbReference type="InterPro" id="IPR004090">
    <property type="entry name" value="Chemotax_Me-accpt_rcpt"/>
</dbReference>
<dbReference type="SUPFAM" id="SSF158472">
    <property type="entry name" value="HAMP domain-like"/>
    <property type="match status" value="1"/>
</dbReference>
<dbReference type="Gene3D" id="3.30.450.20">
    <property type="entry name" value="PAS domain"/>
    <property type="match status" value="2"/>
</dbReference>
<dbReference type="SUPFAM" id="SSF55785">
    <property type="entry name" value="PYP-like sensor domain (PAS domain)"/>
    <property type="match status" value="1"/>
</dbReference>
<dbReference type="SMART" id="SM00283">
    <property type="entry name" value="MA"/>
    <property type="match status" value="1"/>
</dbReference>
<dbReference type="PANTHER" id="PTHR43531:SF11">
    <property type="entry name" value="METHYL-ACCEPTING CHEMOTAXIS PROTEIN 3"/>
    <property type="match status" value="1"/>
</dbReference>
<dbReference type="SMART" id="SM00091">
    <property type="entry name" value="PAS"/>
    <property type="match status" value="2"/>
</dbReference>
<evidence type="ECO:0000259" key="6">
    <source>
        <dbReference type="PROSITE" id="PS50111"/>
    </source>
</evidence>
<keyword evidence="5" id="KW-0812">Transmembrane</keyword>
<evidence type="ECO:0000256" key="1">
    <source>
        <dbReference type="ARBA" id="ARBA00022500"/>
    </source>
</evidence>
<feature type="coiled-coil region" evidence="4">
    <location>
        <begin position="228"/>
        <end position="255"/>
    </location>
</feature>
<dbReference type="Pfam" id="PF00672">
    <property type="entry name" value="HAMP"/>
    <property type="match status" value="1"/>
</dbReference>
<protein>
    <submittedName>
        <fullName evidence="9">Methyl-accepting chemotaxis protein</fullName>
    </submittedName>
</protein>
<dbReference type="SMART" id="SM00304">
    <property type="entry name" value="HAMP"/>
    <property type="match status" value="2"/>
</dbReference>
<evidence type="ECO:0000259" key="7">
    <source>
        <dbReference type="PROSITE" id="PS50112"/>
    </source>
</evidence>
<dbReference type="RefSeq" id="WP_347704755.1">
    <property type="nucleotide sequence ID" value="NZ_JBDPZD010000002.1"/>
</dbReference>
<evidence type="ECO:0000313" key="9">
    <source>
        <dbReference type="EMBL" id="MEO3691948.1"/>
    </source>
</evidence>
<keyword evidence="1" id="KW-0145">Chemotaxis</keyword>
<accession>A0ABV0G2I4</accession>
<name>A0ABV0G2I4_9BURK</name>
<dbReference type="InterPro" id="IPR003660">
    <property type="entry name" value="HAMP_dom"/>
</dbReference>
<dbReference type="PRINTS" id="PR00260">
    <property type="entry name" value="CHEMTRNSDUCR"/>
</dbReference>
<organism evidence="9 10">
    <name type="scientific">Roseateles paludis</name>
    <dbReference type="NCBI Taxonomy" id="3145238"/>
    <lineage>
        <taxon>Bacteria</taxon>
        <taxon>Pseudomonadati</taxon>
        <taxon>Pseudomonadota</taxon>
        <taxon>Betaproteobacteria</taxon>
        <taxon>Burkholderiales</taxon>
        <taxon>Sphaerotilaceae</taxon>
        <taxon>Roseateles</taxon>
    </lineage>
</organism>
<dbReference type="Proteomes" id="UP001495147">
    <property type="component" value="Unassembled WGS sequence"/>
</dbReference>
<evidence type="ECO:0000313" key="10">
    <source>
        <dbReference type="Proteomes" id="UP001495147"/>
    </source>
</evidence>
<dbReference type="SUPFAM" id="SSF58104">
    <property type="entry name" value="Methyl-accepting chemotaxis protein (MCP) signaling domain"/>
    <property type="match status" value="1"/>
</dbReference>
<keyword evidence="10" id="KW-1185">Reference proteome</keyword>
<keyword evidence="3" id="KW-0807">Transducer</keyword>
<dbReference type="EMBL" id="JBDPZD010000002">
    <property type="protein sequence ID" value="MEO3691948.1"/>
    <property type="molecule type" value="Genomic_DNA"/>
</dbReference>
<dbReference type="PROSITE" id="PS50885">
    <property type="entry name" value="HAMP"/>
    <property type="match status" value="2"/>
</dbReference>
<evidence type="ECO:0000256" key="3">
    <source>
        <dbReference type="PROSITE-ProRule" id="PRU00284"/>
    </source>
</evidence>